<comment type="similarity">
    <text evidence="1">Belongs to the SPATS2 family.</text>
</comment>
<name>A0AA39INP8_9BILA</name>
<dbReference type="InterPro" id="IPR009060">
    <property type="entry name" value="UBA-like_sf"/>
</dbReference>
<dbReference type="AlphaFoldDB" id="A0AA39INP8"/>
<dbReference type="InterPro" id="IPR009816">
    <property type="entry name" value="SPATS2-like"/>
</dbReference>
<keyword evidence="4" id="KW-1185">Reference proteome</keyword>
<gene>
    <name evidence="3" type="ORF">QR680_010356</name>
</gene>
<accession>A0AA39INP8</accession>
<feature type="region of interest" description="Disordered" evidence="2">
    <location>
        <begin position="55"/>
        <end position="107"/>
    </location>
</feature>
<reference evidence="3" key="1">
    <citation type="submission" date="2023-06" db="EMBL/GenBank/DDBJ databases">
        <title>Genomic analysis of the entomopathogenic nematode Steinernema hermaphroditum.</title>
        <authorList>
            <person name="Schwarz E.M."/>
            <person name="Heppert J.K."/>
            <person name="Baniya A."/>
            <person name="Schwartz H.T."/>
            <person name="Tan C.-H."/>
            <person name="Antoshechkin I."/>
            <person name="Sternberg P.W."/>
            <person name="Goodrich-Blair H."/>
            <person name="Dillman A.R."/>
        </authorList>
    </citation>
    <scope>NUCLEOTIDE SEQUENCE</scope>
    <source>
        <strain evidence="3">PS9179</strain>
        <tissue evidence="3">Whole animal</tissue>
    </source>
</reference>
<feature type="compositionally biased region" description="Low complexity" evidence="2">
    <location>
        <begin position="77"/>
        <end position="107"/>
    </location>
</feature>
<protein>
    <submittedName>
        <fullName evidence="3">Uncharacterized protein</fullName>
    </submittedName>
</protein>
<feature type="region of interest" description="Disordered" evidence="2">
    <location>
        <begin position="352"/>
        <end position="375"/>
    </location>
</feature>
<evidence type="ECO:0000256" key="2">
    <source>
        <dbReference type="SAM" id="MobiDB-lite"/>
    </source>
</evidence>
<dbReference type="PANTHER" id="PTHR15623">
    <property type="entry name" value="SPERMATOGENESIS-ASSOCIATED SERINE-RICH PROTEIN 2-RELATED"/>
    <property type="match status" value="1"/>
</dbReference>
<sequence>MSSEKQVINALVAKVREVVHDVSNNDIILVLHNYEMDVQKTIQALCEDRENALGSWEHTGGATKKKSQKKKAKKAAKAAAAAETSSTNGGASPSSSTPVSTPTPVVSKPVPVKFVARVPEAAKVEKKAAPSQNLDLDQHSANLDQVSASFDRQVSQAESHLRNIFDYIRECVDNREKELQKQLRRVRSDGNQYISSRQKQLDALKAKPSEESLKEFVAGIPAQTAFGEAERFFFEADTVLDPLREMGEVVAVKASSSAAAPAKPVEAPVAKKAAQPVSNGVAPAPKAAAPEAPKAAPKKVEAVVNDGGFVMGSDGLSAEALADIHAMLQANLKAQGVDLTVVENLTNGGFCAPRRRPNNGNANPKVAKGGRPVKA</sequence>
<proteinExistence type="inferred from homology"/>
<evidence type="ECO:0000256" key="1">
    <source>
        <dbReference type="ARBA" id="ARBA00007105"/>
    </source>
</evidence>
<dbReference type="SUPFAM" id="SSF46934">
    <property type="entry name" value="UBA-like"/>
    <property type="match status" value="1"/>
</dbReference>
<evidence type="ECO:0000313" key="3">
    <source>
        <dbReference type="EMBL" id="KAK0427671.1"/>
    </source>
</evidence>
<evidence type="ECO:0000313" key="4">
    <source>
        <dbReference type="Proteomes" id="UP001175271"/>
    </source>
</evidence>
<dbReference type="PANTHER" id="PTHR15623:SF11">
    <property type="entry name" value="SPERMATOGENESIS-ASSOCIATED SERINE-RICH PROTEIN 2"/>
    <property type="match status" value="1"/>
</dbReference>
<dbReference type="Proteomes" id="UP001175271">
    <property type="component" value="Unassembled WGS sequence"/>
</dbReference>
<organism evidence="3 4">
    <name type="scientific">Steinernema hermaphroditum</name>
    <dbReference type="NCBI Taxonomy" id="289476"/>
    <lineage>
        <taxon>Eukaryota</taxon>
        <taxon>Metazoa</taxon>
        <taxon>Ecdysozoa</taxon>
        <taxon>Nematoda</taxon>
        <taxon>Chromadorea</taxon>
        <taxon>Rhabditida</taxon>
        <taxon>Tylenchina</taxon>
        <taxon>Panagrolaimomorpha</taxon>
        <taxon>Strongyloidoidea</taxon>
        <taxon>Steinernematidae</taxon>
        <taxon>Steinernema</taxon>
    </lineage>
</organism>
<dbReference type="EMBL" id="JAUCMV010000001">
    <property type="protein sequence ID" value="KAK0427671.1"/>
    <property type="molecule type" value="Genomic_DNA"/>
</dbReference>
<feature type="compositionally biased region" description="Basic residues" evidence="2">
    <location>
        <begin position="63"/>
        <end position="76"/>
    </location>
</feature>
<dbReference type="GO" id="GO:0005737">
    <property type="term" value="C:cytoplasm"/>
    <property type="evidence" value="ECO:0007669"/>
    <property type="project" value="TreeGrafter"/>
</dbReference>
<comment type="caution">
    <text evidence="3">The sequence shown here is derived from an EMBL/GenBank/DDBJ whole genome shotgun (WGS) entry which is preliminary data.</text>
</comment>